<evidence type="ECO:0000313" key="2">
    <source>
        <dbReference type="EMBL" id="CAF2026754.1"/>
    </source>
</evidence>
<evidence type="ECO:0000313" key="4">
    <source>
        <dbReference type="EMBL" id="CAF3752978.1"/>
    </source>
</evidence>
<accession>A0A816T215</accession>
<gene>
    <name evidence="5" type="ORF">OVN521_LOCUS5220</name>
    <name evidence="4" type="ORF">UXM345_LOCUS2112</name>
    <name evidence="2" type="ORF">WKI299_LOCUS6116</name>
    <name evidence="3" type="ORF">XDN619_LOCUS16834</name>
</gene>
<feature type="region of interest" description="Disordered" evidence="1">
    <location>
        <begin position="109"/>
        <end position="191"/>
    </location>
</feature>
<dbReference type="Proteomes" id="UP000663887">
    <property type="component" value="Unassembled WGS sequence"/>
</dbReference>
<evidence type="ECO:0000313" key="5">
    <source>
        <dbReference type="EMBL" id="CAF3823862.1"/>
    </source>
</evidence>
<dbReference type="EMBL" id="CAJNRG010007202">
    <property type="protein sequence ID" value="CAF2092188.1"/>
    <property type="molecule type" value="Genomic_DNA"/>
</dbReference>
<evidence type="ECO:0000313" key="7">
    <source>
        <dbReference type="Proteomes" id="UP000663887"/>
    </source>
</evidence>
<evidence type="ECO:0000313" key="3">
    <source>
        <dbReference type="EMBL" id="CAF2092188.1"/>
    </source>
</evidence>
<organism evidence="3 7">
    <name type="scientific">Rotaria magnacalcarata</name>
    <dbReference type="NCBI Taxonomy" id="392030"/>
    <lineage>
        <taxon>Eukaryota</taxon>
        <taxon>Metazoa</taxon>
        <taxon>Spiralia</taxon>
        <taxon>Gnathifera</taxon>
        <taxon>Rotifera</taxon>
        <taxon>Eurotatoria</taxon>
        <taxon>Bdelloidea</taxon>
        <taxon>Philodinida</taxon>
        <taxon>Philodinidae</taxon>
        <taxon>Rotaria</taxon>
    </lineage>
</organism>
<protein>
    <submittedName>
        <fullName evidence="3">Uncharacterized protein</fullName>
    </submittedName>
</protein>
<feature type="compositionally biased region" description="Basic and acidic residues" evidence="1">
    <location>
        <begin position="147"/>
        <end position="157"/>
    </location>
</feature>
<feature type="region of interest" description="Disordered" evidence="1">
    <location>
        <begin position="397"/>
        <end position="421"/>
    </location>
</feature>
<dbReference type="EMBL" id="CAJOBF010000125">
    <property type="protein sequence ID" value="CAF3752978.1"/>
    <property type="molecule type" value="Genomic_DNA"/>
</dbReference>
<dbReference type="Proteomes" id="UP000663866">
    <property type="component" value="Unassembled WGS sequence"/>
</dbReference>
<feature type="region of interest" description="Disordered" evidence="1">
    <location>
        <begin position="21"/>
        <end position="47"/>
    </location>
</feature>
<feature type="compositionally biased region" description="Polar residues" evidence="1">
    <location>
        <begin position="405"/>
        <end position="421"/>
    </location>
</feature>
<feature type="compositionally biased region" description="Low complexity" evidence="1">
    <location>
        <begin position="114"/>
        <end position="135"/>
    </location>
</feature>
<sequence length="526" mass="59206">MLPVDWLHVNGVSLSTDIHQPASHTSDYRSKHVTSPTRELTPPMIFSPNSIPFTPAAIDGQQNNRQHYQKLENTDLPKKLFIDRQIKKIKSLPGLIKGTALSRHISLHTVSNGNQNDSNPTANNNSNNNSQPSATIETDTESSPSRQYHERTNETRRPRVSFSEFHKIQFYEDTNDSSEQSPRRRHRHRSSKKIAAFTGNNYVSPPSIQHPQILQNNYSPLSRQQLAGQELNIKKQLLFPSPRGHSSRITHLPDILSQSAQMETSVHEKYAFQGEKDSSRLLESTFEIPINSSTEISRESTRAGAIRSSTLQDYHDQNNKLDVGDSAMNSVFISGSMSSSLSSRQRPLRTISLRQQFNSPTRSKPSTATNNNLQLVTNPRRSASLKHTVARMNSIDDDHEELPNNGLTSIGENRPTTGMNSSKPLKADYIIHFNSKTPSNGQTTMDSIDRNRYTVKSNFYESSQERFHNVLKVVRPPYIATITNSNNESKLQTTMNNNTNGSVRSSHTNSGHESHDFHITSNTIFV</sequence>
<comment type="caution">
    <text evidence="3">The sequence shown here is derived from an EMBL/GenBank/DDBJ whole genome shotgun (WGS) entry which is preliminary data.</text>
</comment>
<keyword evidence="6" id="KW-1185">Reference proteome</keyword>
<dbReference type="EMBL" id="CAJOBG010000514">
    <property type="protein sequence ID" value="CAF3823862.1"/>
    <property type="molecule type" value="Genomic_DNA"/>
</dbReference>
<evidence type="ECO:0000256" key="1">
    <source>
        <dbReference type="SAM" id="MobiDB-lite"/>
    </source>
</evidence>
<evidence type="ECO:0000313" key="6">
    <source>
        <dbReference type="Proteomes" id="UP000663866"/>
    </source>
</evidence>
<dbReference type="Proteomes" id="UP000663842">
    <property type="component" value="Unassembled WGS sequence"/>
</dbReference>
<name>A0A816T215_9BILA</name>
<dbReference type="AlphaFoldDB" id="A0A816T215"/>
<reference evidence="3" key="1">
    <citation type="submission" date="2021-02" db="EMBL/GenBank/DDBJ databases">
        <authorList>
            <person name="Nowell W R."/>
        </authorList>
    </citation>
    <scope>NUCLEOTIDE SEQUENCE</scope>
</reference>
<dbReference type="EMBL" id="CAJNRF010001788">
    <property type="protein sequence ID" value="CAF2026754.1"/>
    <property type="molecule type" value="Genomic_DNA"/>
</dbReference>
<proteinExistence type="predicted"/>
<dbReference type="Proteomes" id="UP000663856">
    <property type="component" value="Unassembled WGS sequence"/>
</dbReference>